<dbReference type="AlphaFoldDB" id="A0AAD2FF07"/>
<dbReference type="EMBL" id="CAKOGP040000001">
    <property type="protein sequence ID" value="CAJ1893883.1"/>
    <property type="molecule type" value="Genomic_DNA"/>
</dbReference>
<feature type="coiled-coil region" evidence="1">
    <location>
        <begin position="129"/>
        <end position="175"/>
    </location>
</feature>
<gene>
    <name evidence="3" type="ORF">CYCCA115_LOCUS133</name>
</gene>
<proteinExistence type="predicted"/>
<organism evidence="3 4">
    <name type="scientific">Cylindrotheca closterium</name>
    <dbReference type="NCBI Taxonomy" id="2856"/>
    <lineage>
        <taxon>Eukaryota</taxon>
        <taxon>Sar</taxon>
        <taxon>Stramenopiles</taxon>
        <taxon>Ochrophyta</taxon>
        <taxon>Bacillariophyta</taxon>
        <taxon>Bacillariophyceae</taxon>
        <taxon>Bacillariophycidae</taxon>
        <taxon>Bacillariales</taxon>
        <taxon>Bacillariaceae</taxon>
        <taxon>Cylindrotheca</taxon>
    </lineage>
</organism>
<protein>
    <submittedName>
        <fullName evidence="3">Uncharacterized protein</fullName>
    </submittedName>
</protein>
<dbReference type="Proteomes" id="UP001295423">
    <property type="component" value="Unassembled WGS sequence"/>
</dbReference>
<name>A0AAD2FF07_9STRA</name>
<keyword evidence="2" id="KW-0472">Membrane</keyword>
<reference evidence="3" key="1">
    <citation type="submission" date="2023-08" db="EMBL/GenBank/DDBJ databases">
        <authorList>
            <person name="Audoor S."/>
            <person name="Bilcke G."/>
        </authorList>
    </citation>
    <scope>NUCLEOTIDE SEQUENCE</scope>
</reference>
<evidence type="ECO:0000256" key="1">
    <source>
        <dbReference type="SAM" id="Coils"/>
    </source>
</evidence>
<evidence type="ECO:0000313" key="4">
    <source>
        <dbReference type="Proteomes" id="UP001295423"/>
    </source>
</evidence>
<feature type="transmembrane region" description="Helical" evidence="2">
    <location>
        <begin position="224"/>
        <end position="245"/>
    </location>
</feature>
<comment type="caution">
    <text evidence="3">The sequence shown here is derived from an EMBL/GenBank/DDBJ whole genome shotgun (WGS) entry which is preliminary data.</text>
</comment>
<keyword evidence="1" id="KW-0175">Coiled coil</keyword>
<keyword evidence="2" id="KW-1133">Transmembrane helix</keyword>
<keyword evidence="2" id="KW-0812">Transmembrane</keyword>
<sequence>MSFYEDEGSEEDLMQTMDILMNTSMASSALLSPQSTLSLKKNVSFSMDEEEKKEAELDYDRSREELLTKVARLNQLLKEREQQLVDEKDRRKKKEKNLLKLAKELKKRNALREEDKVRKEFLEHHWVLAQKELEQSKQLQEEHKAEQNHVLAEERSKHAKELSDTENRIAALKKAHASQCDDLCREVLKANLEADRLHGQLNDGMLRKPDFLSDSKKVRSSFRLGPIFAVGVILGSLFAAVSITMSGRKLCIADKHCANIVNLALQLLYVASQMEMLTHDVLCGPVMPGLVLKKEHVGLSFDAPFWAPESLKEKAYELLCSEVSPTQIYWESDGKDTHRLIVQKGDKSFRKTGLTKSRMFGNNVRLWNKKGFVEDYDVTSRMN</sequence>
<keyword evidence="4" id="KW-1185">Reference proteome</keyword>
<accession>A0AAD2FF07</accession>
<evidence type="ECO:0000256" key="2">
    <source>
        <dbReference type="SAM" id="Phobius"/>
    </source>
</evidence>
<feature type="coiled-coil region" evidence="1">
    <location>
        <begin position="45"/>
        <end position="104"/>
    </location>
</feature>
<evidence type="ECO:0000313" key="3">
    <source>
        <dbReference type="EMBL" id="CAJ1893883.1"/>
    </source>
</evidence>